<organism evidence="2 3">
    <name type="scientific">Aquimarina algiphila</name>
    <dbReference type="NCBI Taxonomy" id="2047982"/>
    <lineage>
        <taxon>Bacteria</taxon>
        <taxon>Pseudomonadati</taxon>
        <taxon>Bacteroidota</taxon>
        <taxon>Flavobacteriia</taxon>
        <taxon>Flavobacteriales</taxon>
        <taxon>Flavobacteriaceae</taxon>
        <taxon>Aquimarina</taxon>
    </lineage>
</organism>
<gene>
    <name evidence="2" type="ORF">FOF46_20240</name>
</gene>
<sequence>MEPIKEFTLSKKMGNQSLYMGGVALAMGLVLLVLAGNGTLIGFGILFMIIGATNRNLKIVKLYPQYLEIKLGIIAPKKLMKYDQITSFSIVKKTLELHYNTQENKSKKVKILVKALEKDDLLELDKVLQEKTDLEATNTFILTDVE</sequence>
<evidence type="ECO:0000313" key="3">
    <source>
        <dbReference type="Proteomes" id="UP000318833"/>
    </source>
</evidence>
<dbReference type="RefSeq" id="WP_143917692.1">
    <property type="nucleotide sequence ID" value="NZ_CANMIK010000030.1"/>
</dbReference>
<dbReference type="OrthoDB" id="1162164at2"/>
<keyword evidence="3" id="KW-1185">Reference proteome</keyword>
<feature type="transmembrane region" description="Helical" evidence="1">
    <location>
        <begin position="18"/>
        <end position="51"/>
    </location>
</feature>
<protein>
    <submittedName>
        <fullName evidence="2">Uncharacterized protein</fullName>
    </submittedName>
</protein>
<reference evidence="2 3" key="1">
    <citation type="submission" date="2019-07" db="EMBL/GenBank/DDBJ databases">
        <title>The draft genome sequence of Aquimarina algiphila M91.</title>
        <authorList>
            <person name="Meng X."/>
        </authorList>
    </citation>
    <scope>NUCLEOTIDE SEQUENCE [LARGE SCALE GENOMIC DNA]</scope>
    <source>
        <strain evidence="2 3">M91</strain>
    </source>
</reference>
<dbReference type="Proteomes" id="UP000318833">
    <property type="component" value="Unassembled WGS sequence"/>
</dbReference>
<keyword evidence="1" id="KW-0472">Membrane</keyword>
<keyword evidence="1" id="KW-0812">Transmembrane</keyword>
<dbReference type="AlphaFoldDB" id="A0A554VFY5"/>
<evidence type="ECO:0000256" key="1">
    <source>
        <dbReference type="SAM" id="Phobius"/>
    </source>
</evidence>
<comment type="caution">
    <text evidence="2">The sequence shown here is derived from an EMBL/GenBank/DDBJ whole genome shotgun (WGS) entry which is preliminary data.</text>
</comment>
<proteinExistence type="predicted"/>
<dbReference type="EMBL" id="VLNR01000048">
    <property type="protein sequence ID" value="TSE06229.1"/>
    <property type="molecule type" value="Genomic_DNA"/>
</dbReference>
<keyword evidence="1" id="KW-1133">Transmembrane helix</keyword>
<name>A0A554VFY5_9FLAO</name>
<evidence type="ECO:0000313" key="2">
    <source>
        <dbReference type="EMBL" id="TSE06229.1"/>
    </source>
</evidence>
<accession>A0A554VFY5</accession>